<dbReference type="Proteomes" id="UP001529510">
    <property type="component" value="Unassembled WGS sequence"/>
</dbReference>
<gene>
    <name evidence="1" type="ORF">M9458_011983</name>
</gene>
<comment type="caution">
    <text evidence="1">The sequence shown here is derived from an EMBL/GenBank/DDBJ whole genome shotgun (WGS) entry which is preliminary data.</text>
</comment>
<sequence>VQMDRYDRCFQDRLEHRMQRACSLRGLDRPLAALAYQWPGVTDSAFGLEEVLAFGSGQACVHTDNIATVVYINRQGGVGSFRMLQLARHLLLWSQHRLKSLHATHIPGKINHVAESLSQQAPPSDGPADLESIRPGTGRSVCLTGIHSLPVMIQFFWWPHFGPTEPGSWSSCSYHRFEGPPFSGEGHNLAPAQRTLESPSMVPGHNQEYFRDLPPAVVNTLVQARAPSTRQL</sequence>
<protein>
    <recommendedName>
        <fullName evidence="3">RNase H type-1 domain-containing protein</fullName>
    </recommendedName>
</protein>
<proteinExistence type="predicted"/>
<organism evidence="1 2">
    <name type="scientific">Cirrhinus mrigala</name>
    <name type="common">Mrigala</name>
    <dbReference type="NCBI Taxonomy" id="683832"/>
    <lineage>
        <taxon>Eukaryota</taxon>
        <taxon>Metazoa</taxon>
        <taxon>Chordata</taxon>
        <taxon>Craniata</taxon>
        <taxon>Vertebrata</taxon>
        <taxon>Euteleostomi</taxon>
        <taxon>Actinopterygii</taxon>
        <taxon>Neopterygii</taxon>
        <taxon>Teleostei</taxon>
        <taxon>Ostariophysi</taxon>
        <taxon>Cypriniformes</taxon>
        <taxon>Cyprinidae</taxon>
        <taxon>Labeoninae</taxon>
        <taxon>Labeonini</taxon>
        <taxon>Cirrhinus</taxon>
    </lineage>
</organism>
<feature type="non-terminal residue" evidence="1">
    <location>
        <position position="1"/>
    </location>
</feature>
<reference evidence="1 2" key="1">
    <citation type="submission" date="2024-05" db="EMBL/GenBank/DDBJ databases">
        <title>Genome sequencing and assembly of Indian major carp, Cirrhinus mrigala (Hamilton, 1822).</title>
        <authorList>
            <person name="Mohindra V."/>
            <person name="Chowdhury L.M."/>
            <person name="Lal K."/>
            <person name="Jena J.K."/>
        </authorList>
    </citation>
    <scope>NUCLEOTIDE SEQUENCE [LARGE SCALE GENOMIC DNA]</scope>
    <source>
        <strain evidence="1">CM1030</strain>
        <tissue evidence="1">Blood</tissue>
    </source>
</reference>
<accession>A0ABD0R587</accession>
<name>A0ABD0R587_CIRMR</name>
<dbReference type="EMBL" id="JAMKFB020000005">
    <property type="protein sequence ID" value="KAL0193687.1"/>
    <property type="molecule type" value="Genomic_DNA"/>
</dbReference>
<feature type="non-terminal residue" evidence="1">
    <location>
        <position position="232"/>
    </location>
</feature>
<dbReference type="CDD" id="cd09275">
    <property type="entry name" value="RNase_HI_RT_DIRS1"/>
    <property type="match status" value="1"/>
</dbReference>
<dbReference type="AlphaFoldDB" id="A0ABD0R587"/>
<keyword evidence="2" id="KW-1185">Reference proteome</keyword>
<evidence type="ECO:0000313" key="2">
    <source>
        <dbReference type="Proteomes" id="UP001529510"/>
    </source>
</evidence>
<evidence type="ECO:0000313" key="1">
    <source>
        <dbReference type="EMBL" id="KAL0193687.1"/>
    </source>
</evidence>
<evidence type="ECO:0008006" key="3">
    <source>
        <dbReference type="Google" id="ProtNLM"/>
    </source>
</evidence>